<feature type="region of interest" description="Disordered" evidence="1">
    <location>
        <begin position="1015"/>
        <end position="1250"/>
    </location>
</feature>
<protein>
    <submittedName>
        <fullName evidence="3">Uncharacterized protein</fullName>
    </submittedName>
</protein>
<accession>A0A0B2USV0</accession>
<feature type="region of interest" description="Disordered" evidence="1">
    <location>
        <begin position="1518"/>
        <end position="1569"/>
    </location>
</feature>
<evidence type="ECO:0000256" key="2">
    <source>
        <dbReference type="SAM" id="SignalP"/>
    </source>
</evidence>
<dbReference type="Proteomes" id="UP000031036">
    <property type="component" value="Unassembled WGS sequence"/>
</dbReference>
<comment type="caution">
    <text evidence="3">The sequence shown here is derived from an EMBL/GenBank/DDBJ whole genome shotgun (WGS) entry which is preliminary data.</text>
</comment>
<feature type="chain" id="PRO_5002079267" evidence="2">
    <location>
        <begin position="21"/>
        <end position="1675"/>
    </location>
</feature>
<evidence type="ECO:0000313" key="3">
    <source>
        <dbReference type="EMBL" id="KHN72197.1"/>
    </source>
</evidence>
<proteinExistence type="predicted"/>
<feature type="compositionally biased region" description="Basic and acidic residues" evidence="1">
    <location>
        <begin position="1222"/>
        <end position="1250"/>
    </location>
</feature>
<name>A0A0B2USV0_TOXCA</name>
<feature type="compositionally biased region" description="Basic and acidic residues" evidence="1">
    <location>
        <begin position="615"/>
        <end position="627"/>
    </location>
</feature>
<reference evidence="3 4" key="1">
    <citation type="submission" date="2014-11" db="EMBL/GenBank/DDBJ databases">
        <title>Genetic blueprint of the zoonotic pathogen Toxocara canis.</title>
        <authorList>
            <person name="Zhu X.-Q."/>
            <person name="Korhonen P.K."/>
            <person name="Cai H."/>
            <person name="Young N.D."/>
            <person name="Nejsum P."/>
            <person name="von Samson-Himmelstjerna G."/>
            <person name="Boag P.R."/>
            <person name="Tan P."/>
            <person name="Li Q."/>
            <person name="Min J."/>
            <person name="Yang Y."/>
            <person name="Wang X."/>
            <person name="Fang X."/>
            <person name="Hall R.S."/>
            <person name="Hofmann A."/>
            <person name="Sternberg P.W."/>
            <person name="Jex A.R."/>
            <person name="Gasser R.B."/>
        </authorList>
    </citation>
    <scope>NUCLEOTIDE SEQUENCE [LARGE SCALE GENOMIC DNA]</scope>
    <source>
        <strain evidence="3">PN_DK_2014</strain>
    </source>
</reference>
<feature type="compositionally biased region" description="Basic and acidic residues" evidence="1">
    <location>
        <begin position="649"/>
        <end position="662"/>
    </location>
</feature>
<keyword evidence="4" id="KW-1185">Reference proteome</keyword>
<feature type="region of interest" description="Disordered" evidence="1">
    <location>
        <begin position="577"/>
        <end position="662"/>
    </location>
</feature>
<feature type="compositionally biased region" description="Basic and acidic residues" evidence="1">
    <location>
        <begin position="1057"/>
        <end position="1078"/>
    </location>
</feature>
<feature type="compositionally biased region" description="Basic and acidic residues" evidence="1">
    <location>
        <begin position="1525"/>
        <end position="1538"/>
    </location>
</feature>
<gene>
    <name evidence="3" type="ORF">Tcan_03952</name>
</gene>
<feature type="signal peptide" evidence="2">
    <location>
        <begin position="1"/>
        <end position="20"/>
    </location>
</feature>
<evidence type="ECO:0000313" key="4">
    <source>
        <dbReference type="Proteomes" id="UP000031036"/>
    </source>
</evidence>
<dbReference type="EMBL" id="JPKZ01003284">
    <property type="protein sequence ID" value="KHN72197.1"/>
    <property type="molecule type" value="Genomic_DNA"/>
</dbReference>
<feature type="compositionally biased region" description="Basic and acidic residues" evidence="1">
    <location>
        <begin position="1160"/>
        <end position="1213"/>
    </location>
</feature>
<feature type="compositionally biased region" description="Basic residues" evidence="1">
    <location>
        <begin position="639"/>
        <end position="648"/>
    </location>
</feature>
<keyword evidence="2" id="KW-0732">Signal</keyword>
<organism evidence="3 4">
    <name type="scientific">Toxocara canis</name>
    <name type="common">Canine roundworm</name>
    <dbReference type="NCBI Taxonomy" id="6265"/>
    <lineage>
        <taxon>Eukaryota</taxon>
        <taxon>Metazoa</taxon>
        <taxon>Ecdysozoa</taxon>
        <taxon>Nematoda</taxon>
        <taxon>Chromadorea</taxon>
        <taxon>Rhabditida</taxon>
        <taxon>Spirurina</taxon>
        <taxon>Ascaridomorpha</taxon>
        <taxon>Ascaridoidea</taxon>
        <taxon>Toxocaridae</taxon>
        <taxon>Toxocara</taxon>
    </lineage>
</organism>
<sequence>MAGPLIYFLIFASIANHVSAQHDILLIADQRLHSTIKHSPLLDQLIPEQSHFKINENTTIFRVLSADVERWNALSDLSDEASLHVQRSNHFVNLTIMLVHTDDHHLDPAHGALLYQIIRQNNAALAFVQLGEEEATEINKIVRSAANCTHQGKLKINIPHHVYFCNGIEVSRVPLYDSSSMQQIPTGNRQEHIQFSTAFFVSAAPQVHSNNEKAYAAHVPGRIARHRKKPISKLKLQQMTLRRKNAILASRQKHHLPNIAHLPVSARRILCKYRRSCYSTGDLSFYTPRQATSQETPVEACLAEERERPQPPGEELSELALKLFCKYRKSCYEQIGAGHGRRKSAKRHRVLAGKGVPVGGKPRRKRTLKEIAEIALKHVDAQEQRGAQRPKPKMAIVKAKLNKMEEKRGQKLKCKYRKSCYETGSRPVIEDSENYFSRAFHFLLSHLHTPGEETLKNRTFHDLGEEKKKLFCKYRKSCYDTGAKPMINHEEIFKYVHMIEKHEAEIPIQIKCHYRKSCYETGLVPELRWSASSKEGEKQEETSSKDVPRTVAELKLRCRYKKSCYLQHAVEQASLEQTAEFAEQPQQPPVDKDAIRLQPDAPIKKGEKEEEESENIEKYEQPKDEITSARSGEAVQKAAPKKRIKVKRKPSEAQQAEHKDQMIPPHERSNKKYHIITSENETHSAHHRRRHVKHRLEQIAHQRKHARLLAKRKHTVLTQLSVKERKLLCKYRKSCYESGIPPMIVPKAPEPCEDELKEMNEAEIKVFCKYRKSCYDEIGTVYEKRASGKRHLVLAGKGMPISMQLRKKRTVKEMAEIALQRADKKKDKAAQRPQPKMAIVKAKLNKADQDMHRKLDCKYRKSCYESGVHPRIEYDNFLFNIYHMLARHIHTPGDEMTFNATFAELDDGQKKLFCKYRKPCYETGMKPNIDHGELFEYKHFIEKHDAEIPLEIKCHYRKSCYETGIVPDLRGTTLVAEQKQPIKKDPETIAELKLHCKYRKSCYVNKTVEQPEADIVQQPIEEEKSRTVLQPPRPTKQPEAEVKPQAIPESPTAQTSTKEEILDETDKTGEEKVEKKMAEAGVPAKMTEPPKIKPKPAAEAIGKPAEEVVKKQKPTTKEKVKATETKQPPTDRAKKSKIPEKKEGAKKVDEVREQTASMPTRKEEKVTARKEQKKEKMQKMTATDEEKLAISTPAKKEEPTPETIKPTKVERTKPISPKAKKEKKEIEEELGRREENKQEVEEKTPKMKAKKPPEIIIKDVEKENQTMIRKSIQLSQKISVNVPHKEIRYVPPPTPPSPEDEVPSIKEVHIEGDVETLEEKLRCKYRKSCYHNRTLPHPFEGFKMEHITKKEEQHLPLQYRCKYRKSCYETGELPHIGETFKVQHLVVKKDEHIPISLRCKYRKSCYETGEVPQIDRRLLIVTAFQNLLREFYEEEDEIRREMSEEERKLNCKYRKSCYATGKLPEIERETIKTIADTMQETTLSLHLRCKYRKSCYATYGIPIVKDIKQMRKPEAVIEKPSSAIMKEEKVKTSEERKPHPASTAEEPEEDKSTKKGKRAEKIKRETEDELEYMQVVHGEEEQRAPKQRSLTPKEKLKCKYRLKCYDGVPIHKMIHELRKEPIPIKSFLRADGRPCTIYHLSCRRMAGLPIKQRAPIGPNGRRLCRKKPKVEAVMR</sequence>
<feature type="compositionally biased region" description="Basic and acidic residues" evidence="1">
    <location>
        <begin position="1104"/>
        <end position="1153"/>
    </location>
</feature>
<dbReference type="OrthoDB" id="5841829at2759"/>
<evidence type="ECO:0000256" key="1">
    <source>
        <dbReference type="SAM" id="MobiDB-lite"/>
    </source>
</evidence>